<dbReference type="InterPro" id="IPR007219">
    <property type="entry name" value="XnlR_reg_dom"/>
</dbReference>
<dbReference type="SMART" id="SM00066">
    <property type="entry name" value="GAL4"/>
    <property type="match status" value="1"/>
</dbReference>
<dbReference type="GO" id="GO:0005634">
    <property type="term" value="C:nucleus"/>
    <property type="evidence" value="ECO:0007669"/>
    <property type="project" value="UniProtKB-SubCell"/>
</dbReference>
<dbReference type="GO" id="GO:0000981">
    <property type="term" value="F:DNA-binding transcription factor activity, RNA polymerase II-specific"/>
    <property type="evidence" value="ECO:0007669"/>
    <property type="project" value="InterPro"/>
</dbReference>
<dbReference type="EMBL" id="WIGN01000155">
    <property type="protein sequence ID" value="KAF6806581.1"/>
    <property type="molecule type" value="Genomic_DNA"/>
</dbReference>
<evidence type="ECO:0000256" key="1">
    <source>
        <dbReference type="ARBA" id="ARBA00004123"/>
    </source>
</evidence>
<dbReference type="CDD" id="cd12148">
    <property type="entry name" value="fungal_TF_MHR"/>
    <property type="match status" value="1"/>
</dbReference>
<dbReference type="Gene3D" id="4.10.240.10">
    <property type="entry name" value="Zn(2)-C6 fungal-type DNA-binding domain"/>
    <property type="match status" value="1"/>
</dbReference>
<dbReference type="Pfam" id="PF00172">
    <property type="entry name" value="Zn_clus"/>
    <property type="match status" value="1"/>
</dbReference>
<evidence type="ECO:0000256" key="3">
    <source>
        <dbReference type="ARBA" id="ARBA00022833"/>
    </source>
</evidence>
<dbReference type="PANTHER" id="PTHR47782">
    <property type="entry name" value="ZN(II)2CYS6 TRANSCRIPTION FACTOR (EUROFUNG)-RELATED"/>
    <property type="match status" value="1"/>
</dbReference>
<evidence type="ECO:0000313" key="9">
    <source>
        <dbReference type="EMBL" id="KAF6806581.1"/>
    </source>
</evidence>
<dbReference type="GO" id="GO:0043565">
    <property type="term" value="F:sequence-specific DNA binding"/>
    <property type="evidence" value="ECO:0007669"/>
    <property type="project" value="TreeGrafter"/>
</dbReference>
<dbReference type="SMART" id="SM00906">
    <property type="entry name" value="Fungal_trans"/>
    <property type="match status" value="1"/>
</dbReference>
<name>A0A8H6MSJ3_9PEZI</name>
<dbReference type="PANTHER" id="PTHR47782:SF12">
    <property type="entry name" value="ZN(II)2CYS6 TRANSCRIPTION FACTOR (EUROFUNG)"/>
    <property type="match status" value="1"/>
</dbReference>
<keyword evidence="10" id="KW-1185">Reference proteome</keyword>
<dbReference type="AlphaFoldDB" id="A0A8H6MSJ3"/>
<dbReference type="InterPro" id="IPR001138">
    <property type="entry name" value="Zn2Cys6_DnaBD"/>
</dbReference>
<keyword evidence="3" id="KW-0862">Zinc</keyword>
<dbReference type="InterPro" id="IPR052202">
    <property type="entry name" value="Yeast_MetPath_Reg"/>
</dbReference>
<gene>
    <name evidence="9" type="ORF">CSOJ01_08730</name>
</gene>
<dbReference type="PROSITE" id="PS50048">
    <property type="entry name" value="ZN2_CY6_FUNGAL_2"/>
    <property type="match status" value="1"/>
</dbReference>
<keyword evidence="6" id="KW-0804">Transcription</keyword>
<dbReference type="SUPFAM" id="SSF57701">
    <property type="entry name" value="Zn2/Cys6 DNA-binding domain"/>
    <property type="match status" value="1"/>
</dbReference>
<dbReference type="GO" id="GO:0045944">
    <property type="term" value="P:positive regulation of transcription by RNA polymerase II"/>
    <property type="evidence" value="ECO:0007669"/>
    <property type="project" value="TreeGrafter"/>
</dbReference>
<keyword evidence="5" id="KW-0238">DNA-binding</keyword>
<proteinExistence type="predicted"/>
<dbReference type="CDD" id="cd00067">
    <property type="entry name" value="GAL4"/>
    <property type="match status" value="1"/>
</dbReference>
<dbReference type="Pfam" id="PF04082">
    <property type="entry name" value="Fungal_trans"/>
    <property type="match status" value="1"/>
</dbReference>
<evidence type="ECO:0000313" key="10">
    <source>
        <dbReference type="Proteomes" id="UP000652219"/>
    </source>
</evidence>
<dbReference type="GO" id="GO:0006351">
    <property type="term" value="P:DNA-templated transcription"/>
    <property type="evidence" value="ECO:0007669"/>
    <property type="project" value="InterPro"/>
</dbReference>
<sequence length="626" mass="69374">MPLAQRRSNVRRSNVTACHRCKSRKQRCDQSVPTCSNCERAGVECVGTDIDGRVAPRSYIKSLEDRVAYLETQLMSHGIHDQQNDTPGSTDFSALVNHAVSHSPPSQGHSNQPQPEEDLVGQIVLNSLRPHHFPTAIANHNGLSLLNSLLSGPMTKVSRPGLGPDHRTLFDELPYEARVDMPRGEAANHLIDIYFEHCNFFSPILPSKARLTAMLSPLYSPPPDPPTAAFLKAKFRASMIFAISILLVNRTDPSAPAERSEVYFHAATSLLAQDPSAVCTGDLDHLTDLLLVVQYCCFRPNLTAAWHFLGLATRLAVELDLHSERPRHGPAPDPVLVEERRWLFWAAYTFERNLCVILGRPFSIPDEAIDTPLPSPPPLDDPSRAQALHLIKLRRFESEIYVTLRQNRPPDGTPLDAPGWRAGIIRRLAEWHASVPASHHTQLTPQQVFDGMYHNCMVNLHYPSPRFPDPTADDVLALARHAAASITCYKQSFRSRELRFYWRTVHSLFRSGVALVYCVRAAALLRVVELDVPAAVDAVNSCSSILWAMVERYPQGQAYRDIFESLVGSVLGKDGGGPDVLPQQQPPLEEQPGLFESLFAASEDADLPFTATDALSWGFAQTSPAG</sequence>
<evidence type="ECO:0000256" key="7">
    <source>
        <dbReference type="ARBA" id="ARBA00023242"/>
    </source>
</evidence>
<keyword evidence="4" id="KW-0805">Transcription regulation</keyword>
<comment type="subcellular location">
    <subcellularLocation>
        <location evidence="1">Nucleus</location>
    </subcellularLocation>
</comment>
<dbReference type="CDD" id="cd14723">
    <property type="entry name" value="ZIP_Ppr1"/>
    <property type="match status" value="1"/>
</dbReference>
<evidence type="ECO:0000256" key="5">
    <source>
        <dbReference type="ARBA" id="ARBA00023125"/>
    </source>
</evidence>
<reference evidence="9 10" key="1">
    <citation type="journal article" date="2020" name="Phytopathology">
        <title>Genome Sequence Resources of Colletotrichum truncatum, C. plurivorum, C. musicola, and C. sojae: Four Species Pathogenic to Soybean (Glycine max).</title>
        <authorList>
            <person name="Rogerio F."/>
            <person name="Boufleur T.R."/>
            <person name="Ciampi-Guillardi M."/>
            <person name="Sukno S.A."/>
            <person name="Thon M.R."/>
            <person name="Massola Junior N.S."/>
            <person name="Baroncelli R."/>
        </authorList>
    </citation>
    <scope>NUCLEOTIDE SEQUENCE [LARGE SCALE GENOMIC DNA]</scope>
    <source>
        <strain evidence="9 10">LFN0009</strain>
    </source>
</reference>
<comment type="caution">
    <text evidence="9">The sequence shown here is derived from an EMBL/GenBank/DDBJ whole genome shotgun (WGS) entry which is preliminary data.</text>
</comment>
<evidence type="ECO:0000259" key="8">
    <source>
        <dbReference type="PROSITE" id="PS50048"/>
    </source>
</evidence>
<evidence type="ECO:0000256" key="6">
    <source>
        <dbReference type="ARBA" id="ARBA00023163"/>
    </source>
</evidence>
<dbReference type="GO" id="GO:0008270">
    <property type="term" value="F:zinc ion binding"/>
    <property type="evidence" value="ECO:0007669"/>
    <property type="project" value="InterPro"/>
</dbReference>
<keyword evidence="7" id="KW-0539">Nucleus</keyword>
<feature type="domain" description="Zn(2)-C6 fungal-type" evidence="8">
    <location>
        <begin position="17"/>
        <end position="46"/>
    </location>
</feature>
<evidence type="ECO:0000256" key="4">
    <source>
        <dbReference type="ARBA" id="ARBA00023015"/>
    </source>
</evidence>
<dbReference type="PROSITE" id="PS00463">
    <property type="entry name" value="ZN2_CY6_FUNGAL_1"/>
    <property type="match status" value="1"/>
</dbReference>
<keyword evidence="2" id="KW-0479">Metal-binding</keyword>
<evidence type="ECO:0000256" key="2">
    <source>
        <dbReference type="ARBA" id="ARBA00022723"/>
    </source>
</evidence>
<protein>
    <submittedName>
        <fullName evidence="9">Transcription factor</fullName>
    </submittedName>
</protein>
<dbReference type="Proteomes" id="UP000652219">
    <property type="component" value="Unassembled WGS sequence"/>
</dbReference>
<accession>A0A8H6MSJ3</accession>
<dbReference type="InterPro" id="IPR036864">
    <property type="entry name" value="Zn2-C6_fun-type_DNA-bd_sf"/>
</dbReference>
<organism evidence="9 10">
    <name type="scientific">Colletotrichum sojae</name>
    <dbReference type="NCBI Taxonomy" id="2175907"/>
    <lineage>
        <taxon>Eukaryota</taxon>
        <taxon>Fungi</taxon>
        <taxon>Dikarya</taxon>
        <taxon>Ascomycota</taxon>
        <taxon>Pezizomycotina</taxon>
        <taxon>Sordariomycetes</taxon>
        <taxon>Hypocreomycetidae</taxon>
        <taxon>Glomerellales</taxon>
        <taxon>Glomerellaceae</taxon>
        <taxon>Colletotrichum</taxon>
        <taxon>Colletotrichum orchidearum species complex</taxon>
    </lineage>
</organism>